<protein>
    <submittedName>
        <fullName evidence="6">DNA-binding transcriptional LysR family regulator</fullName>
    </submittedName>
</protein>
<dbReference type="Proteomes" id="UP000284824">
    <property type="component" value="Unassembled WGS sequence"/>
</dbReference>
<dbReference type="AlphaFoldDB" id="A0A438MHU1"/>
<dbReference type="RefSeq" id="WP_127937052.1">
    <property type="nucleotide sequence ID" value="NZ_SAUN01000001.1"/>
</dbReference>
<reference evidence="6 7" key="1">
    <citation type="submission" date="2019-01" db="EMBL/GenBank/DDBJ databases">
        <title>Sequencing the genomes of 1000 actinobacteria strains.</title>
        <authorList>
            <person name="Klenk H.-P."/>
        </authorList>
    </citation>
    <scope>NUCLEOTIDE SEQUENCE [LARGE SCALE GENOMIC DNA]</scope>
    <source>
        <strain evidence="6 7">DSM 43925</strain>
    </source>
</reference>
<dbReference type="Gene3D" id="3.40.190.10">
    <property type="entry name" value="Periplasmic binding protein-like II"/>
    <property type="match status" value="2"/>
</dbReference>
<evidence type="ECO:0000313" key="7">
    <source>
        <dbReference type="Proteomes" id="UP000284824"/>
    </source>
</evidence>
<dbReference type="CDD" id="cd08414">
    <property type="entry name" value="PBP2_LTTR_aromatics_like"/>
    <property type="match status" value="1"/>
</dbReference>
<keyword evidence="7" id="KW-1185">Reference proteome</keyword>
<keyword evidence="4" id="KW-0804">Transcription</keyword>
<comment type="similarity">
    <text evidence="1">Belongs to the LysR transcriptional regulatory family.</text>
</comment>
<dbReference type="FunFam" id="1.10.10.10:FF:000001">
    <property type="entry name" value="LysR family transcriptional regulator"/>
    <property type="match status" value="1"/>
</dbReference>
<dbReference type="Gene3D" id="1.10.10.10">
    <property type="entry name" value="Winged helix-like DNA-binding domain superfamily/Winged helix DNA-binding domain"/>
    <property type="match status" value="1"/>
</dbReference>
<dbReference type="InterPro" id="IPR036388">
    <property type="entry name" value="WH-like_DNA-bd_sf"/>
</dbReference>
<dbReference type="GO" id="GO:0032993">
    <property type="term" value="C:protein-DNA complex"/>
    <property type="evidence" value="ECO:0007669"/>
    <property type="project" value="TreeGrafter"/>
</dbReference>
<dbReference type="InterPro" id="IPR005119">
    <property type="entry name" value="LysR_subst-bd"/>
</dbReference>
<keyword evidence="3 6" id="KW-0238">DNA-binding</keyword>
<organism evidence="6 7">
    <name type="scientific">Nonomuraea polychroma</name>
    <dbReference type="NCBI Taxonomy" id="46176"/>
    <lineage>
        <taxon>Bacteria</taxon>
        <taxon>Bacillati</taxon>
        <taxon>Actinomycetota</taxon>
        <taxon>Actinomycetes</taxon>
        <taxon>Streptosporangiales</taxon>
        <taxon>Streptosporangiaceae</taxon>
        <taxon>Nonomuraea</taxon>
    </lineage>
</organism>
<dbReference type="PROSITE" id="PS50931">
    <property type="entry name" value="HTH_LYSR"/>
    <property type="match status" value="1"/>
</dbReference>
<dbReference type="GO" id="GO:0003677">
    <property type="term" value="F:DNA binding"/>
    <property type="evidence" value="ECO:0007669"/>
    <property type="project" value="UniProtKB-KW"/>
</dbReference>
<gene>
    <name evidence="6" type="ORF">EDD27_8233</name>
</gene>
<name>A0A438MHU1_9ACTN</name>
<evidence type="ECO:0000256" key="2">
    <source>
        <dbReference type="ARBA" id="ARBA00023015"/>
    </source>
</evidence>
<dbReference type="GO" id="GO:0003700">
    <property type="term" value="F:DNA-binding transcription factor activity"/>
    <property type="evidence" value="ECO:0007669"/>
    <property type="project" value="InterPro"/>
</dbReference>
<evidence type="ECO:0000259" key="5">
    <source>
        <dbReference type="PROSITE" id="PS50931"/>
    </source>
</evidence>
<evidence type="ECO:0000313" key="6">
    <source>
        <dbReference type="EMBL" id="RVX45439.1"/>
    </source>
</evidence>
<evidence type="ECO:0000256" key="3">
    <source>
        <dbReference type="ARBA" id="ARBA00023125"/>
    </source>
</evidence>
<dbReference type="PANTHER" id="PTHR30346">
    <property type="entry name" value="TRANSCRIPTIONAL DUAL REGULATOR HCAR-RELATED"/>
    <property type="match status" value="1"/>
</dbReference>
<sequence>MELRQLRYFSVVAQEQHLTRAAERLGIRATSLSQQIITLERELGTILFHRTPGGMVPTAAGRVLLPHAHRALEAAHAGVRAVQLASGGEQAWRVGVTPGAPFGVVASLRAGARQANLCDLPVSRQLELLQNGKLDAGLIVLPADTGRLEARTVSDVPLGVLVSSRHPLAGRDELGWDDLDGQDLLWFDRELAPCYHDAMLDAFRAAGWRPRRVHQGPPRRGLFVAELTHHQSLVAIRPRWDLAGDNLAWLPVPDAPRLRHALVWSPSHRAAERLAGLAAYLAAEAAPHAGEAPPHSRTPGRSG</sequence>
<accession>A0A438MHU1</accession>
<dbReference type="PANTHER" id="PTHR30346:SF28">
    <property type="entry name" value="HTH-TYPE TRANSCRIPTIONAL REGULATOR CYNR"/>
    <property type="match status" value="1"/>
</dbReference>
<dbReference type="SUPFAM" id="SSF53850">
    <property type="entry name" value="Periplasmic binding protein-like II"/>
    <property type="match status" value="1"/>
</dbReference>
<dbReference type="Pfam" id="PF03466">
    <property type="entry name" value="LysR_substrate"/>
    <property type="match status" value="1"/>
</dbReference>
<evidence type="ECO:0000256" key="4">
    <source>
        <dbReference type="ARBA" id="ARBA00023163"/>
    </source>
</evidence>
<comment type="caution">
    <text evidence="6">The sequence shown here is derived from an EMBL/GenBank/DDBJ whole genome shotgun (WGS) entry which is preliminary data.</text>
</comment>
<feature type="domain" description="HTH lysR-type" evidence="5">
    <location>
        <begin position="1"/>
        <end position="58"/>
    </location>
</feature>
<dbReference type="OrthoDB" id="3176554at2"/>
<dbReference type="EMBL" id="SAUN01000001">
    <property type="protein sequence ID" value="RVX45439.1"/>
    <property type="molecule type" value="Genomic_DNA"/>
</dbReference>
<dbReference type="InterPro" id="IPR036390">
    <property type="entry name" value="WH_DNA-bd_sf"/>
</dbReference>
<evidence type="ECO:0000256" key="1">
    <source>
        <dbReference type="ARBA" id="ARBA00009437"/>
    </source>
</evidence>
<dbReference type="Pfam" id="PF00126">
    <property type="entry name" value="HTH_1"/>
    <property type="match status" value="1"/>
</dbReference>
<proteinExistence type="inferred from homology"/>
<keyword evidence="2" id="KW-0805">Transcription regulation</keyword>
<dbReference type="InterPro" id="IPR000847">
    <property type="entry name" value="LysR_HTH_N"/>
</dbReference>
<dbReference type="SUPFAM" id="SSF46785">
    <property type="entry name" value="Winged helix' DNA-binding domain"/>
    <property type="match status" value="1"/>
</dbReference>